<organism evidence="2">
    <name type="scientific">viral metagenome</name>
    <dbReference type="NCBI Taxonomy" id="1070528"/>
    <lineage>
        <taxon>unclassified sequences</taxon>
        <taxon>metagenomes</taxon>
        <taxon>organismal metagenomes</taxon>
    </lineage>
</organism>
<dbReference type="AlphaFoldDB" id="A0A6M3LQZ3"/>
<gene>
    <name evidence="1" type="ORF">MM415A03771_0002</name>
    <name evidence="2" type="ORF">MM415B05425_0010</name>
</gene>
<dbReference type="EMBL" id="MT143310">
    <property type="protein sequence ID" value="QJA95391.1"/>
    <property type="molecule type" value="Genomic_DNA"/>
</dbReference>
<dbReference type="EMBL" id="MT141787">
    <property type="protein sequence ID" value="QJA70364.1"/>
    <property type="molecule type" value="Genomic_DNA"/>
</dbReference>
<reference evidence="2" key="1">
    <citation type="submission" date="2020-03" db="EMBL/GenBank/DDBJ databases">
        <title>The deep terrestrial virosphere.</title>
        <authorList>
            <person name="Holmfeldt K."/>
            <person name="Nilsson E."/>
            <person name="Simone D."/>
            <person name="Lopez-Fernandez M."/>
            <person name="Wu X."/>
            <person name="de Brujin I."/>
            <person name="Lundin D."/>
            <person name="Andersson A."/>
            <person name="Bertilsson S."/>
            <person name="Dopson M."/>
        </authorList>
    </citation>
    <scope>NUCLEOTIDE SEQUENCE</scope>
    <source>
        <strain evidence="1">MM415A03771</strain>
        <strain evidence="2">MM415B05425</strain>
    </source>
</reference>
<protein>
    <submittedName>
        <fullName evidence="2">Uncharacterized protein</fullName>
    </submittedName>
</protein>
<evidence type="ECO:0000313" key="1">
    <source>
        <dbReference type="EMBL" id="QJA70364.1"/>
    </source>
</evidence>
<proteinExistence type="predicted"/>
<sequence>MLGGKMKIEIENTDKVVELNGVPARIWEGKTASGIPVHCFVTRISPQSHEGIEDFERELQETKAPSTGALSYPLRMIL</sequence>
<name>A0A6M3LQZ3_9ZZZZ</name>
<evidence type="ECO:0000313" key="2">
    <source>
        <dbReference type="EMBL" id="QJA95391.1"/>
    </source>
</evidence>
<accession>A0A6M3LQZ3</accession>